<keyword evidence="1" id="KW-1133">Transmembrane helix</keyword>
<name>A0A843XJR7_COLES</name>
<feature type="transmembrane region" description="Helical" evidence="1">
    <location>
        <begin position="308"/>
        <end position="331"/>
    </location>
</feature>
<proteinExistence type="predicted"/>
<organism evidence="2 3">
    <name type="scientific">Colocasia esculenta</name>
    <name type="common">Wild taro</name>
    <name type="synonym">Arum esculentum</name>
    <dbReference type="NCBI Taxonomy" id="4460"/>
    <lineage>
        <taxon>Eukaryota</taxon>
        <taxon>Viridiplantae</taxon>
        <taxon>Streptophyta</taxon>
        <taxon>Embryophyta</taxon>
        <taxon>Tracheophyta</taxon>
        <taxon>Spermatophyta</taxon>
        <taxon>Magnoliopsida</taxon>
        <taxon>Liliopsida</taxon>
        <taxon>Araceae</taxon>
        <taxon>Aroideae</taxon>
        <taxon>Colocasieae</taxon>
        <taxon>Colocasia</taxon>
    </lineage>
</organism>
<dbReference type="EMBL" id="NMUH01008883">
    <property type="protein sequence ID" value="MQM19390.1"/>
    <property type="molecule type" value="Genomic_DNA"/>
</dbReference>
<protein>
    <submittedName>
        <fullName evidence="2">Uncharacterized protein</fullName>
    </submittedName>
</protein>
<accession>A0A843XJR7</accession>
<evidence type="ECO:0000256" key="1">
    <source>
        <dbReference type="SAM" id="Phobius"/>
    </source>
</evidence>
<keyword evidence="3" id="KW-1185">Reference proteome</keyword>
<feature type="transmembrane region" description="Helical" evidence="1">
    <location>
        <begin position="55"/>
        <end position="74"/>
    </location>
</feature>
<dbReference type="AlphaFoldDB" id="A0A843XJR7"/>
<feature type="transmembrane region" description="Helical" evidence="1">
    <location>
        <begin position="343"/>
        <end position="363"/>
    </location>
</feature>
<gene>
    <name evidence="2" type="ORF">Taro_052394</name>
</gene>
<keyword evidence="1" id="KW-0472">Membrane</keyword>
<feature type="transmembrane region" description="Helical" evidence="1">
    <location>
        <begin position="283"/>
        <end position="301"/>
    </location>
</feature>
<comment type="caution">
    <text evidence="2">The sequence shown here is derived from an EMBL/GenBank/DDBJ whole genome shotgun (WGS) entry which is preliminary data.</text>
</comment>
<dbReference type="Proteomes" id="UP000652761">
    <property type="component" value="Unassembled WGS sequence"/>
</dbReference>
<feature type="transmembrane region" description="Helical" evidence="1">
    <location>
        <begin position="142"/>
        <end position="162"/>
    </location>
</feature>
<feature type="non-terminal residue" evidence="2">
    <location>
        <position position="560"/>
    </location>
</feature>
<evidence type="ECO:0000313" key="3">
    <source>
        <dbReference type="Proteomes" id="UP000652761"/>
    </source>
</evidence>
<evidence type="ECO:0000313" key="2">
    <source>
        <dbReference type="EMBL" id="MQM19390.1"/>
    </source>
</evidence>
<sequence>TRASGGSRFGVLSVPWSHSWVPARDGTGVCSFPTWRCVRGLGWFYLWALDLVEFLLLWPVRGCCYCAACVASVVARRVRTVAARLALDSLAVVFLMWRTLASQSSSVEVLPEFFSVGSGESEFFQNGALVVLVEVLPELACVASAVLLAVVFSLMVRIVWIVHSGEGSSQDRPLSLLAEVLPRSALCSFRATVVLPRDSKCVVWLGCVLVRFSPELLRVVLVVIALSLCGDELSLLPVGLSLLQSAWALSVKVLCPWPCVWLPHGGLVSAVDVWRAVLLMEASVLRVSVALLCTGFLVGLLMQALFRFVIEVVLLALAHQGVAAVFTPYMAESVLRASCGESFMLDVVLLWPLVHLGCTLFTFGVCAPDACDSTLCCAVCLFVCFVCCFMSLLGVGGFAFSASRTRSPIGGTPDFGRDLCPVWKPMAASSVGLSCDSEVYRLASTRSCGLPALGGVWLWLDLKRLPCFHHEEETMYSIRFRWRQSALLTGVSRATTDNCALCRVLLVTEWVAGRWVTIVRSVGDCNCEDFGWHFLLFGPDLASLSTWGCRSVWAPYVCLE</sequence>
<reference evidence="2" key="1">
    <citation type="submission" date="2017-07" db="EMBL/GenBank/DDBJ databases">
        <title>Taro Niue Genome Assembly and Annotation.</title>
        <authorList>
            <person name="Atibalentja N."/>
            <person name="Keating K."/>
            <person name="Fields C.J."/>
        </authorList>
    </citation>
    <scope>NUCLEOTIDE SEQUENCE</scope>
    <source>
        <strain evidence="2">Niue_2</strain>
        <tissue evidence="2">Leaf</tissue>
    </source>
</reference>
<keyword evidence="1" id="KW-0812">Transmembrane</keyword>
<feature type="transmembrane region" description="Helical" evidence="1">
    <location>
        <begin position="375"/>
        <end position="400"/>
    </location>
</feature>